<dbReference type="Gene3D" id="3.90.79.10">
    <property type="entry name" value="Nucleoside Triphosphate Pyrophosphohydrolase"/>
    <property type="match status" value="1"/>
</dbReference>
<dbReference type="GO" id="GO:0006754">
    <property type="term" value="P:ATP biosynthetic process"/>
    <property type="evidence" value="ECO:0007669"/>
    <property type="project" value="TreeGrafter"/>
</dbReference>
<dbReference type="PRINTS" id="PR00502">
    <property type="entry name" value="NUDIXFAMILY"/>
</dbReference>
<dbReference type="InterPro" id="IPR020084">
    <property type="entry name" value="NUDIX_hydrolase_CS"/>
</dbReference>
<sequence length="147" mass="16932">MALKQYDSAGGVVIDDRGRMLLLDRPTRREVRLPKGHVDPGETPEETALRETREESGYADLEIIADLGAQVVKFTFQGDDFVRTEHYFLMRLLSDRTIPRTRKDEAQFSPVWAPLEEAVQRLTFEAEQQFAQRAIDAYHKIKAQRTP</sequence>
<reference evidence="5" key="1">
    <citation type="journal article" date="2020" name="mSystems">
        <title>Genome- and Community-Level Interaction Insights into Carbon Utilization and Element Cycling Functions of Hydrothermarchaeota in Hydrothermal Sediment.</title>
        <authorList>
            <person name="Zhou Z."/>
            <person name="Liu Y."/>
            <person name="Xu W."/>
            <person name="Pan J."/>
            <person name="Luo Z.H."/>
            <person name="Li M."/>
        </authorList>
    </citation>
    <scope>NUCLEOTIDE SEQUENCE [LARGE SCALE GENOMIC DNA]</scope>
    <source>
        <strain evidence="5">SpSt-289</strain>
    </source>
</reference>
<dbReference type="GO" id="GO:0006167">
    <property type="term" value="P:AMP biosynthetic process"/>
    <property type="evidence" value="ECO:0007669"/>
    <property type="project" value="TreeGrafter"/>
</dbReference>
<dbReference type="EMBL" id="DSMG01000100">
    <property type="protein sequence ID" value="HDX31806.1"/>
    <property type="molecule type" value="Genomic_DNA"/>
</dbReference>
<organism evidence="5">
    <name type="scientific">Caldilinea aerophila</name>
    <dbReference type="NCBI Taxonomy" id="133453"/>
    <lineage>
        <taxon>Bacteria</taxon>
        <taxon>Bacillati</taxon>
        <taxon>Chloroflexota</taxon>
        <taxon>Caldilineae</taxon>
        <taxon>Caldilineales</taxon>
        <taxon>Caldilineaceae</taxon>
        <taxon>Caldilinea</taxon>
    </lineage>
</organism>
<dbReference type="CDD" id="cd03673">
    <property type="entry name" value="NUDIX_Ap6A_hydrolase"/>
    <property type="match status" value="1"/>
</dbReference>
<dbReference type="PANTHER" id="PTHR21340">
    <property type="entry name" value="DIADENOSINE 5,5-P1,P4-TETRAPHOSPHATE PYROPHOSPHOHYDROLASE MUTT"/>
    <property type="match status" value="1"/>
</dbReference>
<accession>A0A7C1JKF2</accession>
<dbReference type="InterPro" id="IPR051325">
    <property type="entry name" value="Nudix_hydrolase_domain"/>
</dbReference>
<dbReference type="Pfam" id="PF00293">
    <property type="entry name" value="NUDIX"/>
    <property type="match status" value="1"/>
</dbReference>
<evidence type="ECO:0000313" key="5">
    <source>
        <dbReference type="EMBL" id="HDX31806.1"/>
    </source>
</evidence>
<evidence type="ECO:0000256" key="3">
    <source>
        <dbReference type="SAM" id="MobiDB-lite"/>
    </source>
</evidence>
<dbReference type="OMA" id="AMTYESE"/>
<dbReference type="GO" id="GO:0004081">
    <property type="term" value="F:bis(5'-nucleosyl)-tetraphosphatase (asymmetrical) activity"/>
    <property type="evidence" value="ECO:0007669"/>
    <property type="project" value="TreeGrafter"/>
</dbReference>
<dbReference type="InterPro" id="IPR000086">
    <property type="entry name" value="NUDIX_hydrolase_dom"/>
</dbReference>
<comment type="caution">
    <text evidence="5">The sequence shown here is derived from an EMBL/GenBank/DDBJ whole genome shotgun (WGS) entry which is preliminary data.</text>
</comment>
<feature type="domain" description="Nudix hydrolase" evidence="4">
    <location>
        <begin position="4"/>
        <end position="136"/>
    </location>
</feature>
<dbReference type="SUPFAM" id="SSF55811">
    <property type="entry name" value="Nudix"/>
    <property type="match status" value="1"/>
</dbReference>
<evidence type="ECO:0000256" key="1">
    <source>
        <dbReference type="ARBA" id="ARBA00022801"/>
    </source>
</evidence>
<evidence type="ECO:0000259" key="4">
    <source>
        <dbReference type="PROSITE" id="PS51462"/>
    </source>
</evidence>
<dbReference type="AlphaFoldDB" id="A0A7C1JKF2"/>
<dbReference type="InterPro" id="IPR020476">
    <property type="entry name" value="Nudix_hydrolase"/>
</dbReference>
<comment type="similarity">
    <text evidence="2">Belongs to the Nudix hydrolase family.</text>
</comment>
<keyword evidence="1 2" id="KW-0378">Hydrolase</keyword>
<feature type="region of interest" description="Disordered" evidence="3">
    <location>
        <begin position="34"/>
        <end position="53"/>
    </location>
</feature>
<protein>
    <submittedName>
        <fullName evidence="5">NUDIX domain-containing protein</fullName>
    </submittedName>
</protein>
<gene>
    <name evidence="5" type="ORF">ENQ20_09995</name>
</gene>
<dbReference type="InterPro" id="IPR015797">
    <property type="entry name" value="NUDIX_hydrolase-like_dom_sf"/>
</dbReference>
<dbReference type="PROSITE" id="PS00893">
    <property type="entry name" value="NUDIX_BOX"/>
    <property type="match status" value="1"/>
</dbReference>
<proteinExistence type="inferred from homology"/>
<evidence type="ECO:0000256" key="2">
    <source>
        <dbReference type="RuleBase" id="RU003476"/>
    </source>
</evidence>
<name>A0A7C1JKF2_9CHLR</name>
<dbReference type="PANTHER" id="PTHR21340:SF0">
    <property type="entry name" value="BIS(5'-NUCLEOSYL)-TETRAPHOSPHATASE [ASYMMETRICAL]"/>
    <property type="match status" value="1"/>
</dbReference>
<dbReference type="PROSITE" id="PS51462">
    <property type="entry name" value="NUDIX"/>
    <property type="match status" value="1"/>
</dbReference>